<dbReference type="InterPro" id="IPR029063">
    <property type="entry name" value="SAM-dependent_MTases_sf"/>
</dbReference>
<gene>
    <name evidence="1" type="ordered locus">Shew_2722</name>
</gene>
<evidence type="ECO:0008006" key="3">
    <source>
        <dbReference type="Google" id="ProtNLM"/>
    </source>
</evidence>
<accession>A3QGJ0</accession>
<dbReference type="Proteomes" id="UP000001558">
    <property type="component" value="Chromosome"/>
</dbReference>
<dbReference type="EMBL" id="CP000606">
    <property type="protein sequence ID" value="ABO24588.1"/>
    <property type="molecule type" value="Genomic_DNA"/>
</dbReference>
<dbReference type="eggNOG" id="COG2384">
    <property type="taxonomic scope" value="Bacteria"/>
</dbReference>
<dbReference type="PANTHER" id="PTHR38451">
    <property type="entry name" value="TRNA (ADENINE(22)-N(1))-METHYLTRANSFERASE"/>
    <property type="match status" value="1"/>
</dbReference>
<dbReference type="FunFam" id="3.40.50.150:FF:000442">
    <property type="entry name" value="tRNA (Adenine22-N1)-methyltransferase TrmK"/>
    <property type="match status" value="1"/>
</dbReference>
<dbReference type="RefSeq" id="WP_011866519.1">
    <property type="nucleotide sequence ID" value="NC_009092.1"/>
</dbReference>
<evidence type="ECO:0000313" key="1">
    <source>
        <dbReference type="EMBL" id="ABO24588.1"/>
    </source>
</evidence>
<sequence length="235" mass="26453">MKLSQRLSHLQAMVDGHYAHIWDCCCDHGLLGAALLNKRVAGTLHFVDIVPGIMQTLQGKLERFFPLNQDVSSPQWRVHCMDVTKLPLADFPSETPQLVIIAGVGGELTGELVSAIQACADALGQNIEFLLCPVHHTYQLRDRLSAMALNLVDERLISENKRCYELLHVARRGERPITAIGDSLWSQAPFELQQAYLRRLLKHYHQVVRGSKQEQKPLLERAISDYQAQLDLLSA</sequence>
<dbReference type="Gene3D" id="3.40.50.150">
    <property type="entry name" value="Vaccinia Virus protein VP39"/>
    <property type="match status" value="1"/>
</dbReference>
<dbReference type="KEGG" id="slo:Shew_2722"/>
<protein>
    <recommendedName>
        <fullName evidence="3">SAM-dependent methyltransferase</fullName>
    </recommendedName>
</protein>
<dbReference type="PIRSF" id="PIRSF028234">
    <property type="entry name" value="UCP028234"/>
    <property type="match status" value="1"/>
</dbReference>
<dbReference type="Pfam" id="PF12847">
    <property type="entry name" value="Methyltransf_18"/>
    <property type="match status" value="1"/>
</dbReference>
<dbReference type="HOGENOM" id="CLU_098320_0_0_6"/>
<proteinExistence type="predicted"/>
<dbReference type="InterPro" id="IPR016876">
    <property type="entry name" value="UCP028234"/>
</dbReference>
<dbReference type="STRING" id="323850.Shew_2722"/>
<dbReference type="PANTHER" id="PTHR38451:SF1">
    <property type="entry name" value="TRNA (ADENINE(22)-N(1))-METHYLTRANSFERASE"/>
    <property type="match status" value="1"/>
</dbReference>
<reference evidence="1 2" key="1">
    <citation type="submission" date="2007-03" db="EMBL/GenBank/DDBJ databases">
        <title>Complete sequence of Shewanella loihica PV-4.</title>
        <authorList>
            <consortium name="US DOE Joint Genome Institute"/>
            <person name="Copeland A."/>
            <person name="Lucas S."/>
            <person name="Lapidus A."/>
            <person name="Barry K."/>
            <person name="Detter J.C."/>
            <person name="Glavina del Rio T."/>
            <person name="Hammon N."/>
            <person name="Israni S."/>
            <person name="Dalin E."/>
            <person name="Tice H."/>
            <person name="Pitluck S."/>
            <person name="Chain P."/>
            <person name="Malfatti S."/>
            <person name="Shin M."/>
            <person name="Vergez L."/>
            <person name="Schmutz J."/>
            <person name="Larimer F."/>
            <person name="Land M."/>
            <person name="Hauser L."/>
            <person name="Kyrpides N."/>
            <person name="Mikhailova N."/>
            <person name="Romine M.F."/>
            <person name="Serres G."/>
            <person name="Fredrickson J."/>
            <person name="Tiedje J."/>
            <person name="Richardson P."/>
        </authorList>
    </citation>
    <scope>NUCLEOTIDE SEQUENCE [LARGE SCALE GENOMIC DNA]</scope>
    <source>
        <strain evidence="2">ATCC BAA-1088 / PV-4</strain>
    </source>
</reference>
<organism evidence="1 2">
    <name type="scientific">Shewanella loihica (strain ATCC BAA-1088 / PV-4)</name>
    <dbReference type="NCBI Taxonomy" id="323850"/>
    <lineage>
        <taxon>Bacteria</taxon>
        <taxon>Pseudomonadati</taxon>
        <taxon>Pseudomonadota</taxon>
        <taxon>Gammaproteobacteria</taxon>
        <taxon>Alteromonadales</taxon>
        <taxon>Shewanellaceae</taxon>
        <taxon>Shewanella</taxon>
    </lineage>
</organism>
<dbReference type="SUPFAM" id="SSF53335">
    <property type="entry name" value="S-adenosyl-L-methionine-dependent methyltransferases"/>
    <property type="match status" value="1"/>
</dbReference>
<evidence type="ECO:0000313" key="2">
    <source>
        <dbReference type="Proteomes" id="UP000001558"/>
    </source>
</evidence>
<keyword evidence="2" id="KW-1185">Reference proteome</keyword>
<name>A3QGJ0_SHELP</name>
<dbReference type="AlphaFoldDB" id="A3QGJ0"/>